<dbReference type="Gene3D" id="1.10.287.70">
    <property type="match status" value="1"/>
</dbReference>
<dbReference type="EMBL" id="JARK01001340">
    <property type="protein sequence ID" value="EYC30707.1"/>
    <property type="molecule type" value="Genomic_DNA"/>
</dbReference>
<dbReference type="FunFam" id="2.60.40.10:FF:002244">
    <property type="entry name" value="CBN-TWK-30 protein"/>
    <property type="match status" value="1"/>
</dbReference>
<dbReference type="PANTHER" id="PTHR46708:SF10">
    <property type="entry name" value="RECEPTOR-TYPE TYROSINE-PROTEIN PHOSPHATASE ETA-LIKE"/>
    <property type="match status" value="1"/>
</dbReference>
<dbReference type="SUPFAM" id="SSF81324">
    <property type="entry name" value="Voltage-gated potassium channels"/>
    <property type="match status" value="1"/>
</dbReference>
<keyword evidence="5" id="KW-1185">Reference proteome</keyword>
<dbReference type="InterPro" id="IPR036116">
    <property type="entry name" value="FN3_sf"/>
</dbReference>
<proteinExistence type="predicted"/>
<keyword evidence="2" id="KW-0472">Membrane</keyword>
<dbReference type="Proteomes" id="UP000024635">
    <property type="component" value="Unassembled WGS sequence"/>
</dbReference>
<feature type="domain" description="Fibronectin type-III" evidence="3">
    <location>
        <begin position="283"/>
        <end position="375"/>
    </location>
</feature>
<organism evidence="4 5">
    <name type="scientific">Ancylostoma ceylanicum</name>
    <dbReference type="NCBI Taxonomy" id="53326"/>
    <lineage>
        <taxon>Eukaryota</taxon>
        <taxon>Metazoa</taxon>
        <taxon>Ecdysozoa</taxon>
        <taxon>Nematoda</taxon>
        <taxon>Chromadorea</taxon>
        <taxon>Rhabditida</taxon>
        <taxon>Rhabditina</taxon>
        <taxon>Rhabditomorpha</taxon>
        <taxon>Strongyloidea</taxon>
        <taxon>Ancylostomatidae</taxon>
        <taxon>Ancylostomatinae</taxon>
        <taxon>Ancylostoma</taxon>
    </lineage>
</organism>
<feature type="transmembrane region" description="Helical" evidence="2">
    <location>
        <begin position="20"/>
        <end position="40"/>
    </location>
</feature>
<protein>
    <recommendedName>
        <fullName evidence="3">Fibronectin type-III domain-containing protein</fullName>
    </recommendedName>
</protein>
<name>A0A016VUI9_9BILA</name>
<reference evidence="5" key="1">
    <citation type="journal article" date="2015" name="Nat. Genet.">
        <title>The genome and transcriptome of the zoonotic hookworm Ancylostoma ceylanicum identify infection-specific gene families.</title>
        <authorList>
            <person name="Schwarz E.M."/>
            <person name="Hu Y."/>
            <person name="Antoshechkin I."/>
            <person name="Miller M.M."/>
            <person name="Sternberg P.W."/>
            <person name="Aroian R.V."/>
        </authorList>
    </citation>
    <scope>NUCLEOTIDE SEQUENCE</scope>
    <source>
        <strain evidence="5">HY135</strain>
    </source>
</reference>
<comment type="caution">
    <text evidence="4">The sequence shown here is derived from an EMBL/GenBank/DDBJ whole genome shotgun (WGS) entry which is preliminary data.</text>
</comment>
<evidence type="ECO:0000256" key="1">
    <source>
        <dbReference type="ARBA" id="ARBA00022737"/>
    </source>
</evidence>
<dbReference type="PROSITE" id="PS50853">
    <property type="entry name" value="FN3"/>
    <property type="match status" value="2"/>
</dbReference>
<evidence type="ECO:0000313" key="5">
    <source>
        <dbReference type="Proteomes" id="UP000024635"/>
    </source>
</evidence>
<keyword evidence="1" id="KW-0677">Repeat</keyword>
<evidence type="ECO:0000259" key="3">
    <source>
        <dbReference type="PROSITE" id="PS50853"/>
    </source>
</evidence>
<keyword evidence="2" id="KW-0812">Transmembrane</keyword>
<dbReference type="FunFam" id="2.60.40.10:FF:002077">
    <property type="entry name" value="TWiK family of potassium channels"/>
    <property type="match status" value="1"/>
</dbReference>
<dbReference type="Gene3D" id="2.60.40.10">
    <property type="entry name" value="Immunoglobulins"/>
    <property type="match status" value="2"/>
</dbReference>
<feature type="transmembrane region" description="Helical" evidence="2">
    <location>
        <begin position="173"/>
        <end position="199"/>
    </location>
</feature>
<dbReference type="InterPro" id="IPR003961">
    <property type="entry name" value="FN3_dom"/>
</dbReference>
<gene>
    <name evidence="4" type="primary">Acey_s0004.g1724</name>
    <name evidence="4" type="synonym">Acey-twk-30</name>
    <name evidence="4" type="ORF">Y032_0004g1724</name>
</gene>
<sequence length="511" mass="59099">MDWYRLALKLIMARFFSPHLMLVVSCALYIIFGALMFQRLEGEHLKQVKREQTENIAESGQAYIDRIWELTHQERDKYENIEDLVRAVKKISTDEFHDYVDTLIVEITVQCLLVILFASSFIRLHEPAWLSLTAGAERAYPRGIVSHAHFSTGPKRYAAIPSFGDFRPSHHNIWTTLAVVLGGVILTTMCMDVVGRMYLKEIHYLGRKLKSNNPFYLIREAKARRRRAAMASLLAQLARGMIFAHKDYNELSRKKSKKKRAKRRGSHVLPNEKFMFARLPPDPPSDCQVISTSAYSVRIAWAPAFSTESDLTYNIRYRLKHNEDGKIRELRGIKGNAVEIMSVDSCSLYEFRITAVSKYGESKPIYLVQYTEPQLSPQHILATKLNPNTIELTWEPPFKRTHDVKNYIVYFTENPNASLSEWEKIPVNGRRVVFPDLRYDWFYMFSATAVFKDGQRSPLSRALFIKTDKLEFHKHCVGQSRTIEVMDSICDRTEDSETTALLKRDYASFAV</sequence>
<dbReference type="AlphaFoldDB" id="A0A016VUI9"/>
<dbReference type="SUPFAM" id="SSF49265">
    <property type="entry name" value="Fibronectin type III"/>
    <property type="match status" value="1"/>
</dbReference>
<evidence type="ECO:0000313" key="4">
    <source>
        <dbReference type="EMBL" id="EYC30707.1"/>
    </source>
</evidence>
<dbReference type="InterPro" id="IPR050991">
    <property type="entry name" value="ECM_Regulatory_Proteins"/>
</dbReference>
<accession>A0A016VUI9</accession>
<dbReference type="PROSITE" id="PS51257">
    <property type="entry name" value="PROKAR_LIPOPROTEIN"/>
    <property type="match status" value="1"/>
</dbReference>
<evidence type="ECO:0000256" key="2">
    <source>
        <dbReference type="SAM" id="Phobius"/>
    </source>
</evidence>
<dbReference type="SMART" id="SM00060">
    <property type="entry name" value="FN3"/>
    <property type="match status" value="2"/>
</dbReference>
<keyword evidence="2" id="KW-1133">Transmembrane helix</keyword>
<feature type="domain" description="Fibronectin type-III" evidence="3">
    <location>
        <begin position="376"/>
        <end position="470"/>
    </location>
</feature>
<dbReference type="CDD" id="cd00063">
    <property type="entry name" value="FN3"/>
    <property type="match status" value="2"/>
</dbReference>
<dbReference type="Pfam" id="PF00041">
    <property type="entry name" value="fn3"/>
    <property type="match status" value="2"/>
</dbReference>
<dbReference type="InterPro" id="IPR013783">
    <property type="entry name" value="Ig-like_fold"/>
</dbReference>
<dbReference type="PANTHER" id="PTHR46708">
    <property type="entry name" value="TENASCIN"/>
    <property type="match status" value="1"/>
</dbReference>
<dbReference type="OrthoDB" id="297496at2759"/>